<keyword evidence="3 4" id="KW-0539">Nucleus</keyword>
<keyword evidence="7" id="KW-1185">Reference proteome</keyword>
<reference evidence="8" key="1">
    <citation type="submission" date="2017-02" db="UniProtKB">
        <authorList>
            <consortium name="WormBaseParasite"/>
        </authorList>
    </citation>
    <scope>IDENTIFICATION</scope>
</reference>
<dbReference type="PANTHER" id="PTHR10270:SF323">
    <property type="entry name" value="TRANSCRIPTION FACTOR SOX-14-RELATED"/>
    <property type="match status" value="1"/>
</dbReference>
<dbReference type="AlphaFoldDB" id="A0A0N5AXH9"/>
<proteinExistence type="predicted"/>
<evidence type="ECO:0000256" key="1">
    <source>
        <dbReference type="ARBA" id="ARBA00004123"/>
    </source>
</evidence>
<evidence type="ECO:0000256" key="3">
    <source>
        <dbReference type="ARBA" id="ARBA00023242"/>
    </source>
</evidence>
<dbReference type="GO" id="GO:0000122">
    <property type="term" value="P:negative regulation of transcription by RNA polymerase II"/>
    <property type="evidence" value="ECO:0007669"/>
    <property type="project" value="TreeGrafter"/>
</dbReference>
<dbReference type="InterPro" id="IPR036910">
    <property type="entry name" value="HMG_box_dom_sf"/>
</dbReference>
<feature type="DNA-binding region" description="HMG box" evidence="4">
    <location>
        <begin position="112"/>
        <end position="180"/>
    </location>
</feature>
<evidence type="ECO:0000256" key="2">
    <source>
        <dbReference type="ARBA" id="ARBA00023125"/>
    </source>
</evidence>
<dbReference type="GO" id="GO:0005634">
    <property type="term" value="C:nucleus"/>
    <property type="evidence" value="ECO:0007669"/>
    <property type="project" value="UniProtKB-SubCell"/>
</dbReference>
<dbReference type="STRING" id="451379.A0A0N5AXH9"/>
<dbReference type="Pfam" id="PF00505">
    <property type="entry name" value="HMG_box"/>
    <property type="match status" value="1"/>
</dbReference>
<feature type="region of interest" description="Disordered" evidence="5">
    <location>
        <begin position="175"/>
        <end position="202"/>
    </location>
</feature>
<evidence type="ECO:0000313" key="7">
    <source>
        <dbReference type="Proteomes" id="UP000046393"/>
    </source>
</evidence>
<dbReference type="SUPFAM" id="SSF47095">
    <property type="entry name" value="HMG-box"/>
    <property type="match status" value="1"/>
</dbReference>
<dbReference type="SMART" id="SM00398">
    <property type="entry name" value="HMG"/>
    <property type="match status" value="1"/>
</dbReference>
<keyword evidence="2 4" id="KW-0238">DNA-binding</keyword>
<accession>A0A0N5AXH9</accession>
<dbReference type="InterPro" id="IPR050140">
    <property type="entry name" value="SRY-related_HMG-box_TF-like"/>
</dbReference>
<feature type="compositionally biased region" description="Polar residues" evidence="5">
    <location>
        <begin position="192"/>
        <end position="202"/>
    </location>
</feature>
<sequence>MSSGSLLMDNKPAPVSFNEIGMQMNSNLSASMLQINNHYQQQQSQQPQQQQQSQSCQQQQHSNGTCTAVVAANSNRTRNWNPTEQFGSLKVAKNSVTPYTDATNCKKSSNHIKRPMNAFMVWSQLERRKICEHQPDMHNAEISKQLGKRWKQLTEEEKKPFVQEAERLRVMHMREYPDYKYKPRKKPKKSSDTGSSVQQTGSTVSAGGVAAAAAAAAVAQQNRQQQANLSNRNKPQKRPHNVSGLSFGGTAEAHPYPFMGKSMKIDHDGVRFLNVGSDEIKSSNVKQERLYYQSYPSPNELGQAPATPESGFYDDFIPQHSAANIFASTAGVGSPSQFLIASNGQMSHGTDVSTSYGGGASISQYPGATYYQPSNTSPGHVSTIRVTNEQEPFKDEMRSMSSGSSSNGAYSGVAAPLDLDAATNLAQAPGVCASFFDDPSAAVASARTEPAPMMADLHHQFSSGGTAGFTRQVNPDMWSTPIPTAVGIPVNYELQF</sequence>
<dbReference type="FunFam" id="1.10.30.10:FF:000007">
    <property type="entry name" value="Transcription factor SOX"/>
    <property type="match status" value="1"/>
</dbReference>
<evidence type="ECO:0000313" key="8">
    <source>
        <dbReference type="WBParaSite" id="SMUV_0000965701-mRNA-1"/>
    </source>
</evidence>
<comment type="subcellular location">
    <subcellularLocation>
        <location evidence="1">Nucleus</location>
    </subcellularLocation>
</comment>
<name>A0A0N5AXH9_9BILA</name>
<evidence type="ECO:0000256" key="4">
    <source>
        <dbReference type="PROSITE-ProRule" id="PRU00267"/>
    </source>
</evidence>
<dbReference type="GO" id="GO:0001228">
    <property type="term" value="F:DNA-binding transcription activator activity, RNA polymerase II-specific"/>
    <property type="evidence" value="ECO:0007669"/>
    <property type="project" value="TreeGrafter"/>
</dbReference>
<feature type="region of interest" description="Disordered" evidence="5">
    <location>
        <begin position="221"/>
        <end position="249"/>
    </location>
</feature>
<evidence type="ECO:0000259" key="6">
    <source>
        <dbReference type="PROSITE" id="PS50118"/>
    </source>
</evidence>
<dbReference type="GO" id="GO:0007420">
    <property type="term" value="P:brain development"/>
    <property type="evidence" value="ECO:0007669"/>
    <property type="project" value="TreeGrafter"/>
</dbReference>
<organism evidence="7 8">
    <name type="scientific">Syphacia muris</name>
    <dbReference type="NCBI Taxonomy" id="451379"/>
    <lineage>
        <taxon>Eukaryota</taxon>
        <taxon>Metazoa</taxon>
        <taxon>Ecdysozoa</taxon>
        <taxon>Nematoda</taxon>
        <taxon>Chromadorea</taxon>
        <taxon>Rhabditida</taxon>
        <taxon>Spirurina</taxon>
        <taxon>Oxyuridomorpha</taxon>
        <taxon>Oxyuroidea</taxon>
        <taxon>Oxyuridae</taxon>
        <taxon>Syphacia</taxon>
    </lineage>
</organism>
<evidence type="ECO:0000256" key="5">
    <source>
        <dbReference type="SAM" id="MobiDB-lite"/>
    </source>
</evidence>
<dbReference type="GO" id="GO:0000978">
    <property type="term" value="F:RNA polymerase II cis-regulatory region sequence-specific DNA binding"/>
    <property type="evidence" value="ECO:0007669"/>
    <property type="project" value="TreeGrafter"/>
</dbReference>
<dbReference type="InterPro" id="IPR009071">
    <property type="entry name" value="HMG_box_dom"/>
</dbReference>
<protein>
    <submittedName>
        <fullName evidence="8">HMG box domain-containing protein</fullName>
    </submittedName>
</protein>
<dbReference type="GO" id="GO:0030182">
    <property type="term" value="P:neuron differentiation"/>
    <property type="evidence" value="ECO:0007669"/>
    <property type="project" value="TreeGrafter"/>
</dbReference>
<dbReference type="Gene3D" id="1.10.30.10">
    <property type="entry name" value="High mobility group box domain"/>
    <property type="match status" value="1"/>
</dbReference>
<feature type="compositionally biased region" description="Low complexity" evidence="5">
    <location>
        <begin position="40"/>
        <end position="57"/>
    </location>
</feature>
<dbReference type="WBParaSite" id="SMUV_0000965701-mRNA-1">
    <property type="protein sequence ID" value="SMUV_0000965701-mRNA-1"/>
    <property type="gene ID" value="SMUV_0000965701"/>
</dbReference>
<dbReference type="PANTHER" id="PTHR10270">
    <property type="entry name" value="SOX TRANSCRIPTION FACTOR"/>
    <property type="match status" value="1"/>
</dbReference>
<feature type="region of interest" description="Disordered" evidence="5">
    <location>
        <begin position="38"/>
        <end position="57"/>
    </location>
</feature>
<dbReference type="CDD" id="cd22029">
    <property type="entry name" value="HMG-box_SoxC"/>
    <property type="match status" value="1"/>
</dbReference>
<dbReference type="Proteomes" id="UP000046393">
    <property type="component" value="Unplaced"/>
</dbReference>
<feature type="domain" description="HMG box" evidence="6">
    <location>
        <begin position="112"/>
        <end position="180"/>
    </location>
</feature>
<dbReference type="PROSITE" id="PS50118">
    <property type="entry name" value="HMG_BOX_2"/>
    <property type="match status" value="1"/>
</dbReference>